<dbReference type="Pfam" id="PF00736">
    <property type="entry name" value="EF1_GNE"/>
    <property type="match status" value="1"/>
</dbReference>
<evidence type="ECO:0000313" key="8">
    <source>
        <dbReference type="Proteomes" id="UP000886520"/>
    </source>
</evidence>
<keyword evidence="4" id="KW-0648">Protein biosynthesis</keyword>
<keyword evidence="8" id="KW-1185">Reference proteome</keyword>
<evidence type="ECO:0000313" key="7">
    <source>
        <dbReference type="EMBL" id="KAI5075357.1"/>
    </source>
</evidence>
<dbReference type="OrthoDB" id="331763at2759"/>
<evidence type="ECO:0000256" key="5">
    <source>
        <dbReference type="SAM" id="MobiDB-lite"/>
    </source>
</evidence>
<dbReference type="Proteomes" id="UP000886520">
    <property type="component" value="Chromosome 9"/>
</dbReference>
<evidence type="ECO:0000256" key="1">
    <source>
        <dbReference type="ARBA" id="ARBA00007411"/>
    </source>
</evidence>
<comment type="subunit">
    <text evidence="2">EF-1 is composed of 4 subunits: alpha, beta (1B-alpha=beta'), delta (1B-beta), and gamma (1B-gamma).</text>
</comment>
<feature type="domain" description="Translation elongation factor EF1B beta/delta subunit guanine nucleotide exchange" evidence="6">
    <location>
        <begin position="147"/>
        <end position="187"/>
    </location>
</feature>
<dbReference type="InterPro" id="IPR036219">
    <property type="entry name" value="eEF-1beta-like_sf"/>
</dbReference>
<dbReference type="GO" id="GO:0005853">
    <property type="term" value="C:eukaryotic translation elongation factor 1 complex"/>
    <property type="evidence" value="ECO:0007669"/>
    <property type="project" value="InterPro"/>
</dbReference>
<dbReference type="FunFam" id="3.30.70.60:FF:000001">
    <property type="entry name" value="Elongation factor 1-beta 1 like"/>
    <property type="match status" value="1"/>
</dbReference>
<evidence type="ECO:0000256" key="4">
    <source>
        <dbReference type="ARBA" id="ARBA00022917"/>
    </source>
</evidence>
<accession>A0A9D4UXS5</accession>
<dbReference type="SUPFAM" id="SSF47616">
    <property type="entry name" value="GST C-terminal domain-like"/>
    <property type="match status" value="1"/>
</dbReference>
<dbReference type="GO" id="GO:0005829">
    <property type="term" value="C:cytosol"/>
    <property type="evidence" value="ECO:0007669"/>
    <property type="project" value="TreeGrafter"/>
</dbReference>
<dbReference type="InterPro" id="IPR036282">
    <property type="entry name" value="Glutathione-S-Trfase_C_sf"/>
</dbReference>
<evidence type="ECO:0000256" key="2">
    <source>
        <dbReference type="ARBA" id="ARBA00011606"/>
    </source>
</evidence>
<keyword evidence="3" id="KW-0251">Elongation factor</keyword>
<dbReference type="PANTHER" id="PTHR11595:SF84">
    <property type="entry name" value="ELONGATION FACTOR 1-BETA 1"/>
    <property type="match status" value="1"/>
</dbReference>
<feature type="compositionally biased region" description="Basic and acidic residues" evidence="5">
    <location>
        <begin position="122"/>
        <end position="144"/>
    </location>
</feature>
<dbReference type="AlphaFoldDB" id="A0A9D4UXS5"/>
<gene>
    <name evidence="7" type="ORF">GOP47_0009433</name>
</gene>
<dbReference type="Gene3D" id="3.30.70.60">
    <property type="match status" value="1"/>
</dbReference>
<organism evidence="7 8">
    <name type="scientific">Adiantum capillus-veneris</name>
    <name type="common">Maidenhair fern</name>
    <dbReference type="NCBI Taxonomy" id="13818"/>
    <lineage>
        <taxon>Eukaryota</taxon>
        <taxon>Viridiplantae</taxon>
        <taxon>Streptophyta</taxon>
        <taxon>Embryophyta</taxon>
        <taxon>Tracheophyta</taxon>
        <taxon>Polypodiopsida</taxon>
        <taxon>Polypodiidae</taxon>
        <taxon>Polypodiales</taxon>
        <taxon>Pteridineae</taxon>
        <taxon>Pteridaceae</taxon>
        <taxon>Vittarioideae</taxon>
        <taxon>Adiantum</taxon>
    </lineage>
</organism>
<feature type="region of interest" description="Disordered" evidence="5">
    <location>
        <begin position="118"/>
        <end position="147"/>
    </location>
</feature>
<dbReference type="PROSITE" id="PS00824">
    <property type="entry name" value="EF1BD_1"/>
    <property type="match status" value="1"/>
</dbReference>
<dbReference type="SUPFAM" id="SSF54984">
    <property type="entry name" value="eEF-1beta-like"/>
    <property type="match status" value="1"/>
</dbReference>
<sequence>MAPVELPDLSSPSGLQEFDGYLSGKSYVSGDQPSKDDVAVLCALPQAPGSDLANVSRWHNHISALLQKHFPGSPVGVKLSGSPSVQTRELVVDAPPAPATPPAAEAEDDDDDLDLFGEETEEEKKANAEREAQKAASTKKKESGKSSVLLDVKPWDDETDMVKLEEAVRSVNMPGLFWGASKLVAVGSRGASLSKAVILLPSIKSKL</sequence>
<dbReference type="CDD" id="cd00292">
    <property type="entry name" value="EF1B"/>
    <property type="match status" value="1"/>
</dbReference>
<comment type="caution">
    <text evidence="7">The sequence shown here is derived from an EMBL/GenBank/DDBJ whole genome shotgun (WGS) entry which is preliminary data.</text>
</comment>
<name>A0A9D4UXS5_ADICA</name>
<dbReference type="InterPro" id="IPR001326">
    <property type="entry name" value="Transl_elong_EF1B_B/D_CS"/>
</dbReference>
<dbReference type="GO" id="GO:0003746">
    <property type="term" value="F:translation elongation factor activity"/>
    <property type="evidence" value="ECO:0007669"/>
    <property type="project" value="UniProtKB-KW"/>
</dbReference>
<evidence type="ECO:0000259" key="6">
    <source>
        <dbReference type="Pfam" id="PF00736"/>
    </source>
</evidence>
<protein>
    <recommendedName>
        <fullName evidence="6">Translation elongation factor EF1B beta/delta subunit guanine nucleotide exchange domain-containing protein</fullName>
    </recommendedName>
</protein>
<dbReference type="InterPro" id="IPR014717">
    <property type="entry name" value="Transl_elong_EF1B/ribsomal_bS6"/>
</dbReference>
<dbReference type="InterPro" id="IPR049720">
    <property type="entry name" value="EF1B_bsu/dsu"/>
</dbReference>
<dbReference type="InterPro" id="IPR014038">
    <property type="entry name" value="EF1B_bsu/dsu_GNE"/>
</dbReference>
<dbReference type="EMBL" id="JABFUD020000009">
    <property type="protein sequence ID" value="KAI5075357.1"/>
    <property type="molecule type" value="Genomic_DNA"/>
</dbReference>
<reference evidence="7" key="1">
    <citation type="submission" date="2021-01" db="EMBL/GenBank/DDBJ databases">
        <title>Adiantum capillus-veneris genome.</title>
        <authorList>
            <person name="Fang Y."/>
            <person name="Liao Q."/>
        </authorList>
    </citation>
    <scope>NUCLEOTIDE SEQUENCE</scope>
    <source>
        <strain evidence="7">H3</strain>
        <tissue evidence="7">Leaf</tissue>
    </source>
</reference>
<proteinExistence type="inferred from homology"/>
<comment type="similarity">
    <text evidence="1">Belongs to the EF-1-beta/EF-1-delta family.</text>
</comment>
<dbReference type="PANTHER" id="PTHR11595">
    <property type="entry name" value="EF-HAND AND COILED-COIL DOMAIN-CONTAINING FAMILY MEMBER"/>
    <property type="match status" value="1"/>
</dbReference>
<dbReference type="GO" id="GO:0005085">
    <property type="term" value="F:guanyl-nucleotide exchange factor activity"/>
    <property type="evidence" value="ECO:0007669"/>
    <property type="project" value="TreeGrafter"/>
</dbReference>
<evidence type="ECO:0000256" key="3">
    <source>
        <dbReference type="ARBA" id="ARBA00022768"/>
    </source>
</evidence>